<sequence>MVERLLARGWRVVSVDRDEGPREPNMEHVACDLSDRSEVDALPARLGALAPFHLAVFNAGVSATGRFEAIPLDAYRRLMTVNAETPMILAAELVRSGHLAGPICFVSSLSHFTGYPGAVVYAASKDALAIYARSVRKPFARRGVSVTLACPGPLRTAHAERHAPPGADAARRMAPDIAARIILDATFAGRRLVVPGRTNRLAAIAGALLPGAMMRQMRRLIFERLDRDVW</sequence>
<dbReference type="PROSITE" id="PS00061">
    <property type="entry name" value="ADH_SHORT"/>
    <property type="match status" value="1"/>
</dbReference>
<comment type="similarity">
    <text evidence="1">Belongs to the short-chain dehydrogenases/reductases (SDR) family.</text>
</comment>
<dbReference type="SUPFAM" id="SSF51735">
    <property type="entry name" value="NAD(P)-binding Rossmann-fold domains"/>
    <property type="match status" value="1"/>
</dbReference>
<dbReference type="InterPro" id="IPR020904">
    <property type="entry name" value="Sc_DH/Rdtase_CS"/>
</dbReference>
<dbReference type="Gene3D" id="3.40.50.720">
    <property type="entry name" value="NAD(P)-binding Rossmann-like Domain"/>
    <property type="match status" value="1"/>
</dbReference>
<dbReference type="Pfam" id="PF00106">
    <property type="entry name" value="adh_short"/>
    <property type="match status" value="1"/>
</dbReference>
<name>A0A429Z096_9HYPH</name>
<dbReference type="GO" id="GO:0016020">
    <property type="term" value="C:membrane"/>
    <property type="evidence" value="ECO:0007669"/>
    <property type="project" value="TreeGrafter"/>
</dbReference>
<dbReference type="CDD" id="cd05233">
    <property type="entry name" value="SDR_c"/>
    <property type="match status" value="1"/>
</dbReference>
<dbReference type="AlphaFoldDB" id="A0A429Z096"/>
<protein>
    <submittedName>
        <fullName evidence="3">SDR family NAD(P)-dependent oxidoreductase</fullName>
    </submittedName>
</protein>
<dbReference type="Proteomes" id="UP000278398">
    <property type="component" value="Unassembled WGS sequence"/>
</dbReference>
<dbReference type="PANTHER" id="PTHR44196:SF1">
    <property type="entry name" value="DEHYDROGENASE_REDUCTASE SDR FAMILY MEMBER 7B"/>
    <property type="match status" value="1"/>
</dbReference>
<dbReference type="InterPro" id="IPR002347">
    <property type="entry name" value="SDR_fam"/>
</dbReference>
<dbReference type="EMBL" id="RWKW01000027">
    <property type="protein sequence ID" value="RST87028.1"/>
    <property type="molecule type" value="Genomic_DNA"/>
</dbReference>
<gene>
    <name evidence="3" type="ORF">EJC49_07645</name>
</gene>
<keyword evidence="2" id="KW-0560">Oxidoreductase</keyword>
<dbReference type="GO" id="GO:0016491">
    <property type="term" value="F:oxidoreductase activity"/>
    <property type="evidence" value="ECO:0007669"/>
    <property type="project" value="UniProtKB-KW"/>
</dbReference>
<evidence type="ECO:0000313" key="4">
    <source>
        <dbReference type="Proteomes" id="UP000278398"/>
    </source>
</evidence>
<evidence type="ECO:0000313" key="3">
    <source>
        <dbReference type="EMBL" id="RST87028.1"/>
    </source>
</evidence>
<keyword evidence="4" id="KW-1185">Reference proteome</keyword>
<comment type="caution">
    <text evidence="3">The sequence shown here is derived from an EMBL/GenBank/DDBJ whole genome shotgun (WGS) entry which is preliminary data.</text>
</comment>
<organism evidence="3 4">
    <name type="scientific">Aquibium carbonis</name>
    <dbReference type="NCBI Taxonomy" id="2495581"/>
    <lineage>
        <taxon>Bacteria</taxon>
        <taxon>Pseudomonadati</taxon>
        <taxon>Pseudomonadota</taxon>
        <taxon>Alphaproteobacteria</taxon>
        <taxon>Hyphomicrobiales</taxon>
        <taxon>Phyllobacteriaceae</taxon>
        <taxon>Aquibium</taxon>
    </lineage>
</organism>
<accession>A0A429Z096</accession>
<reference evidence="3 4" key="1">
    <citation type="submission" date="2018-12" db="EMBL/GenBank/DDBJ databases">
        <title>Mesorhizobium carbonis sp. nov., isolated from coal mine water.</title>
        <authorList>
            <person name="Xin W."/>
            <person name="Xu Z."/>
            <person name="Xiang F."/>
            <person name="Zhang J."/>
            <person name="Xi L."/>
            <person name="Liu J."/>
        </authorList>
    </citation>
    <scope>NUCLEOTIDE SEQUENCE [LARGE SCALE GENOMIC DNA]</scope>
    <source>
        <strain evidence="3 4">B2.3</strain>
    </source>
</reference>
<dbReference type="PANTHER" id="PTHR44196">
    <property type="entry name" value="DEHYDROGENASE/REDUCTASE SDR FAMILY MEMBER 7B"/>
    <property type="match status" value="1"/>
</dbReference>
<evidence type="ECO:0000256" key="1">
    <source>
        <dbReference type="ARBA" id="ARBA00006484"/>
    </source>
</evidence>
<evidence type="ECO:0000256" key="2">
    <source>
        <dbReference type="ARBA" id="ARBA00023002"/>
    </source>
</evidence>
<proteinExistence type="inferred from homology"/>
<dbReference type="InterPro" id="IPR036291">
    <property type="entry name" value="NAD(P)-bd_dom_sf"/>
</dbReference>
<dbReference type="OrthoDB" id="9808814at2"/>